<evidence type="ECO:0000313" key="6">
    <source>
        <dbReference type="Proteomes" id="UP001556709"/>
    </source>
</evidence>
<evidence type="ECO:0000256" key="2">
    <source>
        <dbReference type="ARBA" id="ARBA00022989"/>
    </source>
</evidence>
<proteinExistence type="predicted"/>
<feature type="transmembrane region" description="Helical" evidence="4">
    <location>
        <begin position="246"/>
        <end position="266"/>
    </location>
</feature>
<keyword evidence="2 4" id="KW-1133">Transmembrane helix</keyword>
<protein>
    <submittedName>
        <fullName evidence="5">MFS transporter</fullName>
    </submittedName>
</protein>
<feature type="transmembrane region" description="Helical" evidence="4">
    <location>
        <begin position="213"/>
        <end position="234"/>
    </location>
</feature>
<dbReference type="SUPFAM" id="SSF103473">
    <property type="entry name" value="MFS general substrate transporter"/>
    <property type="match status" value="1"/>
</dbReference>
<keyword evidence="3 4" id="KW-0472">Membrane</keyword>
<dbReference type="Gene3D" id="1.20.1250.20">
    <property type="entry name" value="MFS general substrate transporter like domains"/>
    <property type="match status" value="1"/>
</dbReference>
<dbReference type="RefSeq" id="WP_367959418.1">
    <property type="nucleotide sequence ID" value="NZ_JBAKFK010000004.1"/>
</dbReference>
<feature type="transmembrane region" description="Helical" evidence="4">
    <location>
        <begin position="102"/>
        <end position="119"/>
    </location>
</feature>
<gene>
    <name evidence="5" type="ORF">V6X73_08235</name>
</gene>
<dbReference type="InterPro" id="IPR036259">
    <property type="entry name" value="MFS_trans_sf"/>
</dbReference>
<dbReference type="InterPro" id="IPR011701">
    <property type="entry name" value="MFS"/>
</dbReference>
<feature type="transmembrane region" description="Helical" evidence="4">
    <location>
        <begin position="278"/>
        <end position="299"/>
    </location>
</feature>
<evidence type="ECO:0000256" key="3">
    <source>
        <dbReference type="ARBA" id="ARBA00023136"/>
    </source>
</evidence>
<evidence type="ECO:0000256" key="1">
    <source>
        <dbReference type="ARBA" id="ARBA00022692"/>
    </source>
</evidence>
<feature type="transmembrane region" description="Helical" evidence="4">
    <location>
        <begin position="305"/>
        <end position="325"/>
    </location>
</feature>
<sequence>MALLRHHPLAVIVIAQLFGTSLWFSINGVWFSLAAELGLTEGDLGRLTLSVQAGFILGTLTLAVTGLADRFRASRIFALASLIGALMNAGFVLAAPHPGLDAALRFLTGLCLAGIYPLGMKMVIAWTPSHAGAALAWLVGMLTLGTATPHLLRGLTLGLPWEWALLGASALTLLGGALVLRLGDGSHLPPTAGPVALRGGLEALRLPGFRAAAGGYFGHMWELYAVWMLVPLLVARELARLDAGPALVPMLSWLIIGIGLVGCVIGGRLSRRRGSAWVAARALAISGALCLVYPLLAAFHAPPAMLIALLFLWGLTVIADSPQFSALASANAPADRVGASLALMNAVGFGLTLPAIWLTSHLWPGQGPWVVLWLLPGPVAGLIAVHGQGRGGPPQAAPTAR</sequence>
<dbReference type="PANTHER" id="PTHR23521:SF3">
    <property type="entry name" value="MFS TRANSPORTER"/>
    <property type="match status" value="1"/>
</dbReference>
<dbReference type="EMBL" id="JBAKFM010000004">
    <property type="protein sequence ID" value="MEX0469712.1"/>
    <property type="molecule type" value="Genomic_DNA"/>
</dbReference>
<feature type="transmembrane region" description="Helical" evidence="4">
    <location>
        <begin position="9"/>
        <end position="32"/>
    </location>
</feature>
<feature type="transmembrane region" description="Helical" evidence="4">
    <location>
        <begin position="44"/>
        <end position="64"/>
    </location>
</feature>
<reference evidence="5 6" key="1">
    <citation type="submission" date="2024-02" db="EMBL/GenBank/DDBJ databases">
        <title>New especies of Spiribacter isolated from saline water.</title>
        <authorList>
            <person name="Leon M.J."/>
            <person name="De La Haba R."/>
            <person name="Sanchez-Porro C."/>
            <person name="Ventosa A."/>
        </authorList>
    </citation>
    <scope>NUCLEOTIDE SEQUENCE [LARGE SCALE GENOMIC DNA]</scope>
    <source>
        <strain evidence="6">ag22IC6-390</strain>
    </source>
</reference>
<dbReference type="Pfam" id="PF07690">
    <property type="entry name" value="MFS_1"/>
    <property type="match status" value="1"/>
</dbReference>
<feature type="transmembrane region" description="Helical" evidence="4">
    <location>
        <begin position="369"/>
        <end position="385"/>
    </location>
</feature>
<feature type="transmembrane region" description="Helical" evidence="4">
    <location>
        <begin position="337"/>
        <end position="357"/>
    </location>
</feature>
<dbReference type="Proteomes" id="UP001556709">
    <property type="component" value="Unassembled WGS sequence"/>
</dbReference>
<feature type="transmembrane region" description="Helical" evidence="4">
    <location>
        <begin position="163"/>
        <end position="180"/>
    </location>
</feature>
<dbReference type="PANTHER" id="PTHR23521">
    <property type="entry name" value="TRANSPORTER MFS SUPERFAMILY"/>
    <property type="match status" value="1"/>
</dbReference>
<feature type="transmembrane region" description="Helical" evidence="4">
    <location>
        <begin position="131"/>
        <end position="151"/>
    </location>
</feature>
<accession>A0ABV3TDK1</accession>
<name>A0ABV3TDK1_9GAMM</name>
<evidence type="ECO:0000313" key="5">
    <source>
        <dbReference type="EMBL" id="MEX0469712.1"/>
    </source>
</evidence>
<evidence type="ECO:0000256" key="4">
    <source>
        <dbReference type="SAM" id="Phobius"/>
    </source>
</evidence>
<keyword evidence="1 4" id="KW-0812">Transmembrane</keyword>
<feature type="transmembrane region" description="Helical" evidence="4">
    <location>
        <begin position="76"/>
        <end position="96"/>
    </location>
</feature>
<organism evidence="5 6">
    <name type="scientific">Spiribacter pallidus</name>
    <dbReference type="NCBI Taxonomy" id="1987936"/>
    <lineage>
        <taxon>Bacteria</taxon>
        <taxon>Pseudomonadati</taxon>
        <taxon>Pseudomonadota</taxon>
        <taxon>Gammaproteobacteria</taxon>
        <taxon>Chromatiales</taxon>
        <taxon>Ectothiorhodospiraceae</taxon>
        <taxon>Spiribacter</taxon>
    </lineage>
</organism>
<keyword evidence="6" id="KW-1185">Reference proteome</keyword>
<comment type="caution">
    <text evidence="5">The sequence shown here is derived from an EMBL/GenBank/DDBJ whole genome shotgun (WGS) entry which is preliminary data.</text>
</comment>